<dbReference type="AlphaFoldDB" id="A0A317JTF7"/>
<sequence>MTRWGRLLAAGAGVVAARYVLREVRTAPVAPALERTNFRGRTVTLAGGPALAVGAATAGALGAHR</sequence>
<dbReference type="EMBL" id="QGSV01000372">
    <property type="protein sequence ID" value="PWU43979.1"/>
    <property type="molecule type" value="Genomic_DNA"/>
</dbReference>
<proteinExistence type="predicted"/>
<protein>
    <submittedName>
        <fullName evidence="1">Uncharacterized protein</fullName>
    </submittedName>
</protein>
<evidence type="ECO:0000313" key="2">
    <source>
        <dbReference type="Proteomes" id="UP000245683"/>
    </source>
</evidence>
<comment type="caution">
    <text evidence="1">The sequence shown here is derived from an EMBL/GenBank/DDBJ whole genome shotgun (WGS) entry which is preliminary data.</text>
</comment>
<gene>
    <name evidence="1" type="ORF">DLJ46_28480</name>
</gene>
<dbReference type="Proteomes" id="UP000245683">
    <property type="component" value="Unassembled WGS sequence"/>
</dbReference>
<keyword evidence="2" id="KW-1185">Reference proteome</keyword>
<organism evidence="1 2">
    <name type="scientific">Micromonospora globispora</name>
    <dbReference type="NCBI Taxonomy" id="1450148"/>
    <lineage>
        <taxon>Bacteria</taxon>
        <taxon>Bacillati</taxon>
        <taxon>Actinomycetota</taxon>
        <taxon>Actinomycetes</taxon>
        <taxon>Micromonosporales</taxon>
        <taxon>Micromonosporaceae</taxon>
        <taxon>Micromonospora</taxon>
    </lineage>
</organism>
<name>A0A317JTF7_9ACTN</name>
<accession>A0A317JTF7</accession>
<feature type="non-terminal residue" evidence="1">
    <location>
        <position position="65"/>
    </location>
</feature>
<reference evidence="2" key="1">
    <citation type="submission" date="2018-05" db="EMBL/GenBank/DDBJ databases">
        <title>Micromonospora globispora sp. nov. and Micromonospora rugosa sp. nov., isolated from marine sediment.</title>
        <authorList>
            <person name="Carro L."/>
            <person name="Aysel V."/>
            <person name="Cetin D."/>
            <person name="Igual J.M."/>
            <person name="Klenk H.-P."/>
            <person name="Trujillo M.E."/>
            <person name="Sahin N."/>
        </authorList>
    </citation>
    <scope>NUCLEOTIDE SEQUENCE [LARGE SCALE GENOMIC DNA]</scope>
    <source>
        <strain evidence="2">S2904</strain>
    </source>
</reference>
<evidence type="ECO:0000313" key="1">
    <source>
        <dbReference type="EMBL" id="PWU43979.1"/>
    </source>
</evidence>